<dbReference type="AlphaFoldDB" id="A0A4Z0BI01"/>
<evidence type="ECO:0000313" key="1">
    <source>
        <dbReference type="EMBL" id="TFY97518.1"/>
    </source>
</evidence>
<accession>A0A4Z0BI01</accession>
<reference evidence="1 2" key="1">
    <citation type="submission" date="2019-03" db="EMBL/GenBank/DDBJ databases">
        <title>Ramlibacter rhizophilus CCTCC AB2015357, whole genome shotgun sequence.</title>
        <authorList>
            <person name="Zhang X."/>
            <person name="Feng G."/>
            <person name="Zhu H."/>
        </authorList>
    </citation>
    <scope>NUCLEOTIDE SEQUENCE [LARGE SCALE GENOMIC DNA]</scope>
    <source>
        <strain evidence="1 2">CCTCC AB2015357</strain>
    </source>
</reference>
<comment type="caution">
    <text evidence="1">The sequence shown here is derived from an EMBL/GenBank/DDBJ whole genome shotgun (WGS) entry which is preliminary data.</text>
</comment>
<dbReference type="EMBL" id="SMLL01000007">
    <property type="protein sequence ID" value="TFY97518.1"/>
    <property type="molecule type" value="Genomic_DNA"/>
</dbReference>
<keyword evidence="2" id="KW-1185">Reference proteome</keyword>
<dbReference type="Proteomes" id="UP000297564">
    <property type="component" value="Unassembled WGS sequence"/>
</dbReference>
<dbReference type="RefSeq" id="WP_135286684.1">
    <property type="nucleotide sequence ID" value="NZ_SMLL01000007.1"/>
</dbReference>
<protein>
    <submittedName>
        <fullName evidence="1">Uncharacterized protein</fullName>
    </submittedName>
</protein>
<proteinExistence type="predicted"/>
<sequence length="71" mass="8225">MATPMELMMRQVDWRETGQQPSAENLPYATHSGVLEIMGHRLRCYRLNTGQAVFDADDVHRFFDNGQQMPQ</sequence>
<name>A0A4Z0BI01_9BURK</name>
<evidence type="ECO:0000313" key="2">
    <source>
        <dbReference type="Proteomes" id="UP000297564"/>
    </source>
</evidence>
<organism evidence="1 2">
    <name type="scientific">Ramlibacter rhizophilus</name>
    <dbReference type="NCBI Taxonomy" id="1781167"/>
    <lineage>
        <taxon>Bacteria</taxon>
        <taxon>Pseudomonadati</taxon>
        <taxon>Pseudomonadota</taxon>
        <taxon>Betaproteobacteria</taxon>
        <taxon>Burkholderiales</taxon>
        <taxon>Comamonadaceae</taxon>
        <taxon>Ramlibacter</taxon>
    </lineage>
</organism>
<dbReference type="OrthoDB" id="9951309at2"/>
<gene>
    <name evidence="1" type="ORF">EZ242_18550</name>
</gene>